<dbReference type="AlphaFoldDB" id="A0A151K2M1"/>
<sequence length="285" mass="33275">MNKLNPMHAECYVEVPDKFKKKEAVVNVRSMDNKCFAWSVVAALYPAKSNVNRTASYPHYATVLNLDGIEFPMKLKDISKFERLNDKKERHVNLLYVQDSHDSVGHFVWIKHLSRLVGLQISKKKNKKFFCDRTIVKLESDAHYVKKEIATKFKGQVDLLPLINKKYISFTKHVRDTSDKRNYIELNTQFRTRAKNNFEKNLYKLMNNAVFGKTMENVRDRVDMKFVTTWDGRYGAEALIAKPNFHSRSVFAENLIAVELCKLEVKFDKPIYVGMYILDISKVCM</sequence>
<keyword evidence="2" id="KW-1185">Reference proteome</keyword>
<evidence type="ECO:0008006" key="3">
    <source>
        <dbReference type="Google" id="ProtNLM"/>
    </source>
</evidence>
<evidence type="ECO:0000313" key="2">
    <source>
        <dbReference type="Proteomes" id="UP000078542"/>
    </source>
</evidence>
<gene>
    <name evidence="1" type="ORF">ALC62_12273</name>
</gene>
<dbReference type="GO" id="GO:0071897">
    <property type="term" value="P:DNA biosynthetic process"/>
    <property type="evidence" value="ECO:0007669"/>
    <property type="project" value="UniProtKB-ARBA"/>
</dbReference>
<name>A0A151K2M1_9HYME</name>
<dbReference type="STRING" id="456900.A0A151K2M1"/>
<dbReference type="PANTHER" id="PTHR31511:SF12">
    <property type="entry name" value="RHO TERMINATION FACTOR N-TERMINAL DOMAIN-CONTAINING PROTEIN"/>
    <property type="match status" value="1"/>
</dbReference>
<comment type="caution">
    <text evidence="1">The sequence shown here is derived from an EMBL/GenBank/DDBJ whole genome shotgun (WGS) entry which is preliminary data.</text>
</comment>
<dbReference type="InterPro" id="IPR043502">
    <property type="entry name" value="DNA/RNA_pol_sf"/>
</dbReference>
<dbReference type="SUPFAM" id="SSF56672">
    <property type="entry name" value="DNA/RNA polymerases"/>
    <property type="match status" value="1"/>
</dbReference>
<evidence type="ECO:0000313" key="1">
    <source>
        <dbReference type="EMBL" id="KYN50322.1"/>
    </source>
</evidence>
<dbReference type="EMBL" id="LKEX01021933">
    <property type="protein sequence ID" value="KYN50322.1"/>
    <property type="molecule type" value="Genomic_DNA"/>
</dbReference>
<proteinExistence type="predicted"/>
<dbReference type="PANTHER" id="PTHR31511">
    <property type="entry name" value="PROTEIN CBG23764"/>
    <property type="match status" value="1"/>
</dbReference>
<protein>
    <recommendedName>
        <fullName evidence="3">DNA-directed DNA polymerase</fullName>
    </recommendedName>
</protein>
<accession>A0A151K2M1</accession>
<reference evidence="1 2" key="1">
    <citation type="submission" date="2016-03" db="EMBL/GenBank/DDBJ databases">
        <title>Cyphomyrmex costatus WGS genome.</title>
        <authorList>
            <person name="Nygaard S."/>
            <person name="Hu H."/>
            <person name="Boomsma J."/>
            <person name="Zhang G."/>
        </authorList>
    </citation>
    <scope>NUCLEOTIDE SEQUENCE [LARGE SCALE GENOMIC DNA]</scope>
    <source>
        <strain evidence="1">MS0001</strain>
        <tissue evidence="1">Whole body</tissue>
    </source>
</reference>
<dbReference type="Proteomes" id="UP000078542">
    <property type="component" value="Unassembled WGS sequence"/>
</dbReference>
<organism evidence="1 2">
    <name type="scientific">Cyphomyrmex costatus</name>
    <dbReference type="NCBI Taxonomy" id="456900"/>
    <lineage>
        <taxon>Eukaryota</taxon>
        <taxon>Metazoa</taxon>
        <taxon>Ecdysozoa</taxon>
        <taxon>Arthropoda</taxon>
        <taxon>Hexapoda</taxon>
        <taxon>Insecta</taxon>
        <taxon>Pterygota</taxon>
        <taxon>Neoptera</taxon>
        <taxon>Endopterygota</taxon>
        <taxon>Hymenoptera</taxon>
        <taxon>Apocrita</taxon>
        <taxon>Aculeata</taxon>
        <taxon>Formicoidea</taxon>
        <taxon>Formicidae</taxon>
        <taxon>Myrmicinae</taxon>
        <taxon>Cyphomyrmex</taxon>
    </lineage>
</organism>